<dbReference type="Pfam" id="PF13450">
    <property type="entry name" value="NAD_binding_8"/>
    <property type="match status" value="1"/>
</dbReference>
<sequence>MIVEKFLTAFVSETPFSSGSGVAMLTGVLAVLIGVLGFRYLVKKYFGKDASRTPIFSEKNLSKPFAGVETDEKIRNAVLKQGFSIEKVPSDLDAIFIGSGIGSLSAACFLAKAGKKVLVLEQHDRAGGCCHTFTEKGFEFDTGIHYVGNEGPGQPDRILMDQLTGGRLHWDKLDDVYDVVKLGTGKDQKTFEIKSGSRQIWENALIEKFPDEADAIRKFTAAYKPIHTSFFYVGMVKFLPYWLMKVVISLGIIDWVTDYNKWNNICVRDFINGLTTNKDLRLVLQYLFGDYGTLPDKASIPILSLIHGHYWKNGAFYPRGGASEIPFHVIQEIQKADGAVLVRAKVQSILLDAAEKKAIGVRVEKGSKTYDIHAPKIISGAGFRNTFEKLLPKPVSMRLNRVQEVKTKVTPSASAFQAFFGFNGSQEELKLPKHNTWFYSTNEDPAITMKSYLNMTREEALSADPPFVFIAFPSTKDSTYVERHPNKICCTVVSVSNYDWFQEWSSSQATKRGDEYESVKNTMGQRLLDMVLDLFPQLQV</sequence>
<keyword evidence="2" id="KW-0285">Flavoprotein</keyword>
<proteinExistence type="inferred from homology"/>
<protein>
    <recommendedName>
        <fullName evidence="10">All-trans-retinol 13,14-reductase</fullName>
    </recommendedName>
</protein>
<dbReference type="InterPro" id="IPR052206">
    <property type="entry name" value="Retinol_saturase"/>
</dbReference>
<dbReference type="Proteomes" id="UP000678499">
    <property type="component" value="Unassembled WGS sequence"/>
</dbReference>
<comment type="similarity">
    <text evidence="1">Belongs to the carotenoid/retinoid oxidoreductase family. CrtISO subfamily.</text>
</comment>
<keyword evidence="7" id="KW-0472">Membrane</keyword>
<keyword evidence="6" id="KW-0520">NAD</keyword>
<evidence type="ECO:0008006" key="10">
    <source>
        <dbReference type="Google" id="ProtNLM"/>
    </source>
</evidence>
<evidence type="ECO:0000256" key="1">
    <source>
        <dbReference type="ARBA" id="ARBA00005855"/>
    </source>
</evidence>
<dbReference type="Gene3D" id="3.50.50.60">
    <property type="entry name" value="FAD/NAD(P)-binding domain"/>
    <property type="match status" value="2"/>
</dbReference>
<dbReference type="PANTHER" id="PTHR46091">
    <property type="entry name" value="BLR7054 PROTEIN"/>
    <property type="match status" value="1"/>
</dbReference>
<dbReference type="PANTHER" id="PTHR46091:SF3">
    <property type="entry name" value="AMINE OXIDASE DOMAIN-CONTAINING PROTEIN"/>
    <property type="match status" value="1"/>
</dbReference>
<evidence type="ECO:0000256" key="2">
    <source>
        <dbReference type="ARBA" id="ARBA00022630"/>
    </source>
</evidence>
<evidence type="ECO:0000256" key="3">
    <source>
        <dbReference type="ARBA" id="ARBA00022729"/>
    </source>
</evidence>
<keyword evidence="9" id="KW-1185">Reference proteome</keyword>
<evidence type="ECO:0000256" key="7">
    <source>
        <dbReference type="SAM" id="Phobius"/>
    </source>
</evidence>
<dbReference type="OrthoDB" id="38045at2759"/>
<evidence type="ECO:0000313" key="8">
    <source>
        <dbReference type="EMBL" id="CAD7277914.1"/>
    </source>
</evidence>
<evidence type="ECO:0000256" key="4">
    <source>
        <dbReference type="ARBA" id="ARBA00022827"/>
    </source>
</evidence>
<keyword evidence="7" id="KW-1133">Transmembrane helix</keyword>
<evidence type="ECO:0000313" key="9">
    <source>
        <dbReference type="Proteomes" id="UP000678499"/>
    </source>
</evidence>
<keyword evidence="4" id="KW-0274">FAD</keyword>
<accession>A0A7R9GEH2</accession>
<dbReference type="EMBL" id="OA883099">
    <property type="protein sequence ID" value="CAD7277914.1"/>
    <property type="molecule type" value="Genomic_DNA"/>
</dbReference>
<name>A0A7R9GEH2_9CRUS</name>
<dbReference type="InterPro" id="IPR036188">
    <property type="entry name" value="FAD/NAD-bd_sf"/>
</dbReference>
<organism evidence="8">
    <name type="scientific">Notodromas monacha</name>
    <dbReference type="NCBI Taxonomy" id="399045"/>
    <lineage>
        <taxon>Eukaryota</taxon>
        <taxon>Metazoa</taxon>
        <taxon>Ecdysozoa</taxon>
        <taxon>Arthropoda</taxon>
        <taxon>Crustacea</taxon>
        <taxon>Oligostraca</taxon>
        <taxon>Ostracoda</taxon>
        <taxon>Podocopa</taxon>
        <taxon>Podocopida</taxon>
        <taxon>Cypridocopina</taxon>
        <taxon>Cypridoidea</taxon>
        <taxon>Cyprididae</taxon>
        <taxon>Notodromas</taxon>
    </lineage>
</organism>
<dbReference type="SUPFAM" id="SSF51905">
    <property type="entry name" value="FAD/NAD(P)-binding domain"/>
    <property type="match status" value="1"/>
</dbReference>
<reference evidence="8" key="1">
    <citation type="submission" date="2020-11" db="EMBL/GenBank/DDBJ databases">
        <authorList>
            <person name="Tran Van P."/>
        </authorList>
    </citation>
    <scope>NUCLEOTIDE SEQUENCE</scope>
</reference>
<dbReference type="EMBL" id="CAJPEX010001062">
    <property type="protein sequence ID" value="CAG0918066.1"/>
    <property type="molecule type" value="Genomic_DNA"/>
</dbReference>
<evidence type="ECO:0000256" key="6">
    <source>
        <dbReference type="ARBA" id="ARBA00023027"/>
    </source>
</evidence>
<keyword evidence="3" id="KW-0732">Signal</keyword>
<keyword evidence="7" id="KW-0812">Transmembrane</keyword>
<feature type="transmembrane region" description="Helical" evidence="7">
    <location>
        <begin position="20"/>
        <end position="42"/>
    </location>
</feature>
<gene>
    <name evidence="8" type="ORF">NMOB1V02_LOCUS5633</name>
</gene>
<evidence type="ECO:0000256" key="5">
    <source>
        <dbReference type="ARBA" id="ARBA00022857"/>
    </source>
</evidence>
<dbReference type="AlphaFoldDB" id="A0A7R9GEH2"/>
<keyword evidence="5" id="KW-0521">NADP</keyword>